<feature type="transmembrane region" description="Helical" evidence="2">
    <location>
        <begin position="660"/>
        <end position="683"/>
    </location>
</feature>
<feature type="region of interest" description="Disordered" evidence="1">
    <location>
        <begin position="559"/>
        <end position="598"/>
    </location>
</feature>
<proteinExistence type="predicted"/>
<accession>A0ABV1H6Q9</accession>
<sequence length="806" mass="90105">MEENREISYIVRMLLTTIGSYGIIRVLTSCALFQVSDMAVIFGILAAAVICVYGLYGRKKHFLIVTGIIFAGLSVLSFGILRAGFCHIYNDCMTALEKPYGLSLGRIAVKETAARSMQETIAVLFIAVLVTFAAAVIVIYLHSMLGTLLSILPLLILFVSLGAVPDSCTFFLCISYVLGVSALQGQKGGEQQSLMVLFLCLIALTVSVIVRPPVNYERFQVFQVLNEEAKNCFSWVGGDLETDVDLANGGINNGELGKIDGIRYSNQTLLTVTTQSTGKNQYFPRFIGLDYDTGRWSELLSSTLKNDQKENLVDYMDTQAQAQQYIENTVGSYYQMIKKVPYILRYTDGTTQNGTNVIAGVNSYSAFNNLLEYLRYEYLGGGAPLYKNMVSYQNLVKNNYLDVPYDVREVIENLLGETSVTTTEQKENYIKYVKDYLSQNYTYNMFPGKVPENEDFVKYFLTESKEGYCTYFATAAVLMYRCAGIPARYVEGYVAADDTIKSGVPIQTTQTRKTSDNVQTEENVVEYQVDLKDNAAHAWAEVYMDGYGWVTVEVTPSASAQGSTGAATEAGASSGEGQNIQQELQTESPSEVSTDGQELTQDAAVQPLEQQTDSVPEISQGAAGEADNTAQDDSSAGSTDVGKAQTESAFTRLVKQYPLLWIPIGLILLFTVMSAIILIRYFTVRQMRTAKKRKTDIKSMVQEERQEMVMEAYRSFEKMLAAAGYGRTSGLEYEAYAGYLTEASEIFKENHIKRIFDLVLRCSFSEIPVSEQEYRGYRRDMQNIRNAIEQKLGFWERLYFKYIRLF</sequence>
<dbReference type="InterPro" id="IPR038765">
    <property type="entry name" value="Papain-like_cys_pep_sf"/>
</dbReference>
<keyword evidence="2" id="KW-0472">Membrane</keyword>
<protein>
    <submittedName>
        <fullName evidence="4">Transglutaminase-like domain-containing protein</fullName>
    </submittedName>
</protein>
<feature type="compositionally biased region" description="Low complexity" evidence="1">
    <location>
        <begin position="559"/>
        <end position="578"/>
    </location>
</feature>
<feature type="compositionally biased region" description="Polar residues" evidence="1">
    <location>
        <begin position="628"/>
        <end position="638"/>
    </location>
</feature>
<dbReference type="InterPro" id="IPR052901">
    <property type="entry name" value="Bact_TGase-like"/>
</dbReference>
<dbReference type="Gene3D" id="3.10.620.30">
    <property type="match status" value="1"/>
</dbReference>
<keyword evidence="5" id="KW-1185">Reference proteome</keyword>
<dbReference type="Pfam" id="PF01841">
    <property type="entry name" value="Transglut_core"/>
    <property type="match status" value="1"/>
</dbReference>
<evidence type="ECO:0000256" key="1">
    <source>
        <dbReference type="SAM" id="MobiDB-lite"/>
    </source>
</evidence>
<feature type="transmembrane region" description="Helical" evidence="2">
    <location>
        <begin position="39"/>
        <end position="56"/>
    </location>
</feature>
<name>A0ABV1H6Q9_9FIRM</name>
<keyword evidence="2" id="KW-1133">Transmembrane helix</keyword>
<evidence type="ECO:0000313" key="5">
    <source>
        <dbReference type="Proteomes" id="UP001546774"/>
    </source>
</evidence>
<dbReference type="EMBL" id="JBBMFS010000008">
    <property type="protein sequence ID" value="MEQ2555387.1"/>
    <property type="molecule type" value="Genomic_DNA"/>
</dbReference>
<feature type="transmembrane region" description="Helical" evidence="2">
    <location>
        <begin position="6"/>
        <end position="27"/>
    </location>
</feature>
<feature type="region of interest" description="Disordered" evidence="1">
    <location>
        <begin position="621"/>
        <end position="643"/>
    </location>
</feature>
<evidence type="ECO:0000313" key="4">
    <source>
        <dbReference type="EMBL" id="MEQ2555387.1"/>
    </source>
</evidence>
<gene>
    <name evidence="4" type="ORF">WMO37_10260</name>
</gene>
<dbReference type="Proteomes" id="UP001546774">
    <property type="component" value="Unassembled WGS sequence"/>
</dbReference>
<keyword evidence="2" id="KW-0812">Transmembrane</keyword>
<organism evidence="4 5">
    <name type="scientific">Lachnospira intestinalis</name>
    <dbReference type="NCBI Taxonomy" id="3133158"/>
    <lineage>
        <taxon>Bacteria</taxon>
        <taxon>Bacillati</taxon>
        <taxon>Bacillota</taxon>
        <taxon>Clostridia</taxon>
        <taxon>Lachnospirales</taxon>
        <taxon>Lachnospiraceae</taxon>
        <taxon>Lachnospira</taxon>
    </lineage>
</organism>
<feature type="transmembrane region" description="Helical" evidence="2">
    <location>
        <begin position="62"/>
        <end position="81"/>
    </location>
</feature>
<evidence type="ECO:0000256" key="2">
    <source>
        <dbReference type="SAM" id="Phobius"/>
    </source>
</evidence>
<feature type="transmembrane region" description="Helical" evidence="2">
    <location>
        <begin position="194"/>
        <end position="214"/>
    </location>
</feature>
<reference evidence="4" key="1">
    <citation type="submission" date="2024-03" db="EMBL/GenBank/DDBJ databases">
        <title>Human intestinal bacterial collection.</title>
        <authorList>
            <person name="Pauvert C."/>
            <person name="Hitch T.C.A."/>
            <person name="Clavel T."/>
        </authorList>
    </citation>
    <scope>NUCLEOTIDE SEQUENCE [LARGE SCALE GENOMIC DNA]</scope>
    <source>
        <strain evidence="4">CLA-AA-H89B</strain>
    </source>
</reference>
<dbReference type="InterPro" id="IPR002931">
    <property type="entry name" value="Transglutaminase-like"/>
</dbReference>
<feature type="compositionally biased region" description="Polar residues" evidence="1">
    <location>
        <begin position="579"/>
        <end position="598"/>
    </location>
</feature>
<dbReference type="SUPFAM" id="SSF54001">
    <property type="entry name" value="Cysteine proteinases"/>
    <property type="match status" value="1"/>
</dbReference>
<feature type="transmembrane region" description="Helical" evidence="2">
    <location>
        <begin position="120"/>
        <end position="142"/>
    </location>
</feature>
<dbReference type="PANTHER" id="PTHR42736:SF1">
    <property type="entry name" value="PROTEIN-GLUTAMINE GAMMA-GLUTAMYLTRANSFERASE"/>
    <property type="match status" value="1"/>
</dbReference>
<feature type="domain" description="Transglutaminase-like" evidence="3">
    <location>
        <begin position="461"/>
        <end position="556"/>
    </location>
</feature>
<dbReference type="SMART" id="SM00460">
    <property type="entry name" value="TGc"/>
    <property type="match status" value="1"/>
</dbReference>
<dbReference type="PANTHER" id="PTHR42736">
    <property type="entry name" value="PROTEIN-GLUTAMINE GAMMA-GLUTAMYLTRANSFERASE"/>
    <property type="match status" value="1"/>
</dbReference>
<evidence type="ECO:0000259" key="3">
    <source>
        <dbReference type="SMART" id="SM00460"/>
    </source>
</evidence>
<comment type="caution">
    <text evidence="4">The sequence shown here is derived from an EMBL/GenBank/DDBJ whole genome shotgun (WGS) entry which is preliminary data.</text>
</comment>
<feature type="transmembrane region" description="Helical" evidence="2">
    <location>
        <begin position="154"/>
        <end position="182"/>
    </location>
</feature>